<evidence type="ECO:0000313" key="1">
    <source>
        <dbReference type="EMBL" id="QOW61712.1"/>
    </source>
</evidence>
<evidence type="ECO:0000313" key="2">
    <source>
        <dbReference type="Proteomes" id="UP000593915"/>
    </source>
</evidence>
<gene>
    <name evidence="1" type="ORF">IFE08_04895</name>
</gene>
<dbReference type="RefSeq" id="WP_194077223.1">
    <property type="nucleotide sequence ID" value="NZ_CP061839.1"/>
</dbReference>
<dbReference type="EMBL" id="CP061839">
    <property type="protein sequence ID" value="QOW61712.1"/>
    <property type="molecule type" value="Genomic_DNA"/>
</dbReference>
<dbReference type="AlphaFoldDB" id="A0A7S6WRY1"/>
<name>A0A7S6WRY1_9SPIR</name>
<dbReference type="InterPro" id="IPR023214">
    <property type="entry name" value="HAD_sf"/>
</dbReference>
<protein>
    <recommendedName>
        <fullName evidence="3">Nucleotidase</fullName>
    </recommendedName>
</protein>
<dbReference type="SUPFAM" id="SSF56784">
    <property type="entry name" value="HAD-like"/>
    <property type="match status" value="1"/>
</dbReference>
<reference evidence="1 2" key="1">
    <citation type="submission" date="2020-09" db="EMBL/GenBank/DDBJ databases">
        <title>Characterization of Treponema spp. from bovine digital dermatitis in Korea.</title>
        <authorList>
            <person name="Espiritu H.M."/>
            <person name="Cho Y.I."/>
            <person name="Mamuad L."/>
        </authorList>
    </citation>
    <scope>NUCLEOTIDE SEQUENCE [LARGE SCALE GENOMIC DNA]</scope>
    <source>
        <strain evidence="1 2">KS1</strain>
    </source>
</reference>
<evidence type="ECO:0008006" key="3">
    <source>
        <dbReference type="Google" id="ProtNLM"/>
    </source>
</evidence>
<dbReference type="Proteomes" id="UP000593915">
    <property type="component" value="Chromosome"/>
</dbReference>
<sequence>MAYISCDIDGVLTDYPNCWLDYLSTCCGKRYSTIEEAKKYEKDYKFFKHKYRISGHKGLLAVNHDVVDVLSILKYKKKYNIIIATSRPIYDENYPDLFRLTEMWLEKNSIPFDFLEYKDLSACFVDKYDKLCFHIEDEKRYAIPIAQKGVRVFLKASYSDDFISDNVVSIYKIDEVLKYV</sequence>
<dbReference type="Gene3D" id="3.40.50.1000">
    <property type="entry name" value="HAD superfamily/HAD-like"/>
    <property type="match status" value="1"/>
</dbReference>
<dbReference type="InterPro" id="IPR036412">
    <property type="entry name" value="HAD-like_sf"/>
</dbReference>
<organism evidence="1 2">
    <name type="scientific">Treponema pedis</name>
    <dbReference type="NCBI Taxonomy" id="409322"/>
    <lineage>
        <taxon>Bacteria</taxon>
        <taxon>Pseudomonadati</taxon>
        <taxon>Spirochaetota</taxon>
        <taxon>Spirochaetia</taxon>
        <taxon>Spirochaetales</taxon>
        <taxon>Treponemataceae</taxon>
        <taxon>Treponema</taxon>
    </lineage>
</organism>
<proteinExistence type="predicted"/>
<accession>A0A7S6WRY1</accession>